<accession>A0A804JNP5</accession>
<keyword evidence="3" id="KW-1185">Reference proteome</keyword>
<dbReference type="AlphaFoldDB" id="A0A804JNP5"/>
<dbReference type="InParanoid" id="A0A804JNP5"/>
<dbReference type="Proteomes" id="UP000012960">
    <property type="component" value="Unplaced"/>
</dbReference>
<evidence type="ECO:0000313" key="2">
    <source>
        <dbReference type="EnsemblPlants" id="Ma06_p34530.1"/>
    </source>
</evidence>
<protein>
    <submittedName>
        <fullName evidence="1">(wild Malaysian banana) hypothetical protein</fullName>
    </submittedName>
</protein>
<dbReference type="EnsemblPlants" id="Ma06_t34530.1">
    <property type="protein sequence ID" value="Ma06_p34530.1"/>
    <property type="gene ID" value="Ma06_g34530"/>
</dbReference>
<dbReference type="EMBL" id="HG996471">
    <property type="protein sequence ID" value="CAG1848279.1"/>
    <property type="molecule type" value="Genomic_DNA"/>
</dbReference>
<evidence type="ECO:0000313" key="3">
    <source>
        <dbReference type="Proteomes" id="UP000012960"/>
    </source>
</evidence>
<reference evidence="1" key="1">
    <citation type="submission" date="2021-03" db="EMBL/GenBank/DDBJ databases">
        <authorList>
            <consortium name="Genoscope - CEA"/>
            <person name="William W."/>
        </authorList>
    </citation>
    <scope>NUCLEOTIDE SEQUENCE</scope>
    <source>
        <strain evidence="1">Doubled-haploid Pahang</strain>
    </source>
</reference>
<evidence type="ECO:0000313" key="1">
    <source>
        <dbReference type="EMBL" id="CAG1848279.1"/>
    </source>
</evidence>
<reference evidence="2" key="2">
    <citation type="submission" date="2021-05" db="UniProtKB">
        <authorList>
            <consortium name="EnsemblPlants"/>
        </authorList>
    </citation>
    <scope>IDENTIFICATION</scope>
    <source>
        <strain evidence="2">subsp. malaccensis</strain>
    </source>
</reference>
<gene>
    <name evidence="1" type="ORF">GSMUA_180740.1</name>
</gene>
<organism evidence="2 3">
    <name type="scientific">Musa acuminata subsp. malaccensis</name>
    <name type="common">Wild banana</name>
    <name type="synonym">Musa malaccensis</name>
    <dbReference type="NCBI Taxonomy" id="214687"/>
    <lineage>
        <taxon>Eukaryota</taxon>
        <taxon>Viridiplantae</taxon>
        <taxon>Streptophyta</taxon>
        <taxon>Embryophyta</taxon>
        <taxon>Tracheophyta</taxon>
        <taxon>Spermatophyta</taxon>
        <taxon>Magnoliopsida</taxon>
        <taxon>Liliopsida</taxon>
        <taxon>Zingiberales</taxon>
        <taxon>Musaceae</taxon>
        <taxon>Musa</taxon>
    </lineage>
</organism>
<sequence length="120" mass="13365">MDTQVLHLAVAELDGDSFVAGFAYYEEDGERAILVGRRRKTHGACRFLRGCLRCKRFLTAWRPVNGSRSSLVKKTLIQLVMYRTCLGNNDSTSIRSVALGMAPKSSISQTRNADWGQLTP</sequence>
<proteinExistence type="predicted"/>
<name>A0A804JNP5_MUSAM</name>
<dbReference type="Gramene" id="Ma06_t34530.1">
    <property type="protein sequence ID" value="Ma06_p34530.1"/>
    <property type="gene ID" value="Ma06_g34530"/>
</dbReference>